<keyword evidence="5" id="KW-1185">Reference proteome</keyword>
<dbReference type="Pfam" id="PF01323">
    <property type="entry name" value="DSBA"/>
    <property type="match status" value="1"/>
</dbReference>
<accession>A0A5C8ZXB8</accession>
<dbReference type="InterPro" id="IPR036249">
    <property type="entry name" value="Thioredoxin-like_sf"/>
</dbReference>
<organism evidence="4 5">
    <name type="scientific">Parahaliea aestuarii</name>
    <dbReference type="NCBI Taxonomy" id="1852021"/>
    <lineage>
        <taxon>Bacteria</taxon>
        <taxon>Pseudomonadati</taxon>
        <taxon>Pseudomonadota</taxon>
        <taxon>Gammaproteobacteria</taxon>
        <taxon>Cellvibrionales</taxon>
        <taxon>Halieaceae</taxon>
        <taxon>Parahaliea</taxon>
    </lineage>
</organism>
<evidence type="ECO:0000256" key="1">
    <source>
        <dbReference type="PIRNR" id="PIRNR006386"/>
    </source>
</evidence>
<gene>
    <name evidence="4" type="ORF">FVW59_04450</name>
</gene>
<protein>
    <recommendedName>
        <fullName evidence="1">2-hydroxychromene-2-carboxylate isomerase</fullName>
        <ecNumber evidence="1">5.99.1.4</ecNumber>
    </recommendedName>
</protein>
<feature type="domain" description="DSBA-like thioredoxin" evidence="3">
    <location>
        <begin position="5"/>
        <end position="204"/>
    </location>
</feature>
<comment type="catalytic activity">
    <reaction evidence="1">
        <text>2-hydroxychromene-2-carboxylate = (3E)-4-(2-hydroxyphenyl)-2-oxobut-3-enoate</text>
        <dbReference type="Rhea" id="RHEA:27401"/>
        <dbReference type="ChEBI" id="CHEBI:59350"/>
        <dbReference type="ChEBI" id="CHEBI:59353"/>
        <dbReference type="EC" id="5.99.1.4"/>
    </reaction>
</comment>
<comment type="similarity">
    <text evidence="1">Belongs to the GST superfamily. NadH family.</text>
</comment>
<dbReference type="PIRSF" id="PIRSF006386">
    <property type="entry name" value="HCCAis_GSTk"/>
    <property type="match status" value="1"/>
</dbReference>
<feature type="active site" description="Nucleophile" evidence="2">
    <location>
        <position position="13"/>
    </location>
</feature>
<evidence type="ECO:0000256" key="2">
    <source>
        <dbReference type="PIRSR" id="PIRSR006386-1"/>
    </source>
</evidence>
<proteinExistence type="inferred from homology"/>
<comment type="caution">
    <text evidence="4">The sequence shown here is derived from an EMBL/GenBank/DDBJ whole genome shotgun (WGS) entry which is preliminary data.</text>
</comment>
<evidence type="ECO:0000313" key="5">
    <source>
        <dbReference type="Proteomes" id="UP000321933"/>
    </source>
</evidence>
<keyword evidence="1 4" id="KW-0413">Isomerase</keyword>
<dbReference type="RefSeq" id="WP_148063052.1">
    <property type="nucleotide sequence ID" value="NZ_VRYZ01000002.1"/>
</dbReference>
<dbReference type="Proteomes" id="UP000321933">
    <property type="component" value="Unassembled WGS sequence"/>
</dbReference>
<evidence type="ECO:0000313" key="4">
    <source>
        <dbReference type="EMBL" id="TXS93116.1"/>
    </source>
</evidence>
<evidence type="ECO:0000259" key="3">
    <source>
        <dbReference type="Pfam" id="PF01323"/>
    </source>
</evidence>
<dbReference type="InterPro" id="IPR014440">
    <property type="entry name" value="HCCAis_GSTk"/>
</dbReference>
<dbReference type="GO" id="GO:0018845">
    <property type="term" value="F:2-hydroxychromene-2-carboxylate isomerase activity"/>
    <property type="evidence" value="ECO:0007669"/>
    <property type="project" value="UniProtKB-UniRule"/>
</dbReference>
<dbReference type="Gene3D" id="3.40.30.10">
    <property type="entry name" value="Glutaredoxin"/>
    <property type="match status" value="1"/>
</dbReference>
<reference evidence="4 5" key="1">
    <citation type="submission" date="2019-08" db="EMBL/GenBank/DDBJ databases">
        <title>Parahaliea maris sp. nov., isolated from the surface seawater.</title>
        <authorList>
            <person name="Liu Y."/>
        </authorList>
    </citation>
    <scope>NUCLEOTIDE SEQUENCE [LARGE SCALE GENOMIC DNA]</scope>
    <source>
        <strain evidence="4 5">S2-26</strain>
    </source>
</reference>
<dbReference type="InterPro" id="IPR001853">
    <property type="entry name" value="DSBA-like_thioredoxin_dom"/>
</dbReference>
<dbReference type="EMBL" id="VRYZ01000002">
    <property type="protein sequence ID" value="TXS93116.1"/>
    <property type="molecule type" value="Genomic_DNA"/>
</dbReference>
<dbReference type="SUPFAM" id="SSF52833">
    <property type="entry name" value="Thioredoxin-like"/>
    <property type="match status" value="1"/>
</dbReference>
<dbReference type="InterPro" id="IPR051924">
    <property type="entry name" value="GST_Kappa/NadH"/>
</dbReference>
<dbReference type="EC" id="5.99.1.4" evidence="1"/>
<dbReference type="AlphaFoldDB" id="A0A5C8ZXB8"/>
<dbReference type="PANTHER" id="PTHR42943">
    <property type="entry name" value="GLUTATHIONE S-TRANSFERASE KAPPA"/>
    <property type="match status" value="1"/>
</dbReference>
<dbReference type="OrthoDB" id="5244108at2"/>
<sequence>MTLSVDLYWSFRSPYSYLATSRLVAMSRDYDVDFVVKIVAPLALRDPAFFERSDPRWLQYTFIDVARVAQMLGLPIGPPNPDPIVQNIETRAIAADQPHIFRLLRLGVLAAEQGRGLAFIDEVSRLIWSGTPQWNEGSHLQDAAARAGLDLAAMDAELARDPGRLDAIVEKNEAEQSTSGHWGVPLMVFNAEPFFGQDRIDCLLWRMQQHGLSPREGIPDGAHA</sequence>
<dbReference type="PANTHER" id="PTHR42943:SF2">
    <property type="entry name" value="GLUTATHIONE S-TRANSFERASE KAPPA 1"/>
    <property type="match status" value="1"/>
</dbReference>
<dbReference type="GO" id="GO:0016491">
    <property type="term" value="F:oxidoreductase activity"/>
    <property type="evidence" value="ECO:0007669"/>
    <property type="project" value="InterPro"/>
</dbReference>
<name>A0A5C8ZXB8_9GAMM</name>